<dbReference type="Proteomes" id="UP001633002">
    <property type="component" value="Unassembled WGS sequence"/>
</dbReference>
<feature type="compositionally biased region" description="Low complexity" evidence="1">
    <location>
        <begin position="325"/>
        <end position="336"/>
    </location>
</feature>
<dbReference type="PANTHER" id="PTHR34054:SF2">
    <property type="entry name" value="EXPRESSED PROTEIN"/>
    <property type="match status" value="1"/>
</dbReference>
<comment type="caution">
    <text evidence="3">The sequence shown here is derived from an EMBL/GenBank/DDBJ whole genome shotgun (WGS) entry which is preliminary data.</text>
</comment>
<feature type="region of interest" description="Disordered" evidence="1">
    <location>
        <begin position="293"/>
        <end position="336"/>
    </location>
</feature>
<reference evidence="3 4" key="1">
    <citation type="submission" date="2024-09" db="EMBL/GenBank/DDBJ databases">
        <title>Chromosome-scale assembly of Riccia sorocarpa.</title>
        <authorList>
            <person name="Paukszto L."/>
        </authorList>
    </citation>
    <scope>NUCLEOTIDE SEQUENCE [LARGE SCALE GENOMIC DNA]</scope>
    <source>
        <strain evidence="3">LP-2024</strain>
        <tissue evidence="3">Aerial parts of the thallus</tissue>
    </source>
</reference>
<keyword evidence="2" id="KW-0472">Membrane</keyword>
<dbReference type="AlphaFoldDB" id="A0ABD3IG32"/>
<feature type="compositionally biased region" description="Pro residues" evidence="1">
    <location>
        <begin position="223"/>
        <end position="232"/>
    </location>
</feature>
<evidence type="ECO:0000313" key="3">
    <source>
        <dbReference type="EMBL" id="KAL3700474.1"/>
    </source>
</evidence>
<dbReference type="PANTHER" id="PTHR34054">
    <property type="entry name" value="EXPRESSED PROTEIN"/>
    <property type="match status" value="1"/>
</dbReference>
<name>A0ABD3IG32_9MARC</name>
<protein>
    <submittedName>
        <fullName evidence="3">Uncharacterized protein</fullName>
    </submittedName>
</protein>
<feature type="compositionally biased region" description="Polar residues" evidence="1">
    <location>
        <begin position="293"/>
        <end position="307"/>
    </location>
</feature>
<evidence type="ECO:0000256" key="2">
    <source>
        <dbReference type="SAM" id="Phobius"/>
    </source>
</evidence>
<organism evidence="3 4">
    <name type="scientific">Riccia sorocarpa</name>
    <dbReference type="NCBI Taxonomy" id="122646"/>
    <lineage>
        <taxon>Eukaryota</taxon>
        <taxon>Viridiplantae</taxon>
        <taxon>Streptophyta</taxon>
        <taxon>Embryophyta</taxon>
        <taxon>Marchantiophyta</taxon>
        <taxon>Marchantiopsida</taxon>
        <taxon>Marchantiidae</taxon>
        <taxon>Marchantiales</taxon>
        <taxon>Ricciaceae</taxon>
        <taxon>Riccia</taxon>
    </lineage>
</organism>
<feature type="region of interest" description="Disordered" evidence="1">
    <location>
        <begin position="217"/>
        <end position="236"/>
    </location>
</feature>
<dbReference type="EMBL" id="JBJQOH010000001">
    <property type="protein sequence ID" value="KAL3700474.1"/>
    <property type="molecule type" value="Genomic_DNA"/>
</dbReference>
<evidence type="ECO:0000313" key="4">
    <source>
        <dbReference type="Proteomes" id="UP001633002"/>
    </source>
</evidence>
<dbReference type="InterPro" id="IPR045884">
    <property type="entry name" value="At5g59350-like"/>
</dbReference>
<feature type="transmembrane region" description="Helical" evidence="2">
    <location>
        <begin position="6"/>
        <end position="29"/>
    </location>
</feature>
<keyword evidence="2" id="KW-0812">Transmembrane</keyword>
<keyword evidence="4" id="KW-1185">Reference proteome</keyword>
<sequence>MAYILPVGLGLVAAVFFVIVSAEVFYLFYWRKRRAVRPRVNNVSVAPINENDKVEISRSAVVIDVTCAEYQISTLQQDLVEKLFPSLSNAPYYEQHTHHSMVGPSRMLFTIKEETKEELEGLDTEVVKVIGGRTTRKSSRSKSMGDIPLAPLSTALSLCPSSGAGSPFSTPLSSPDLFSSPFGTPTRAQSQLQLNCCSPVRHKNSCRVMYEYPKPVPLNSTASPPPAPPSPTRPTFSFLASRKVPVSYKVSSASKNLAKGPFPVPKATAAAAAKSQPALVSSSSGRMSLLQHLASSSPGHTQASPSPLRTHRSYENDEDIEDDSSTPSWSPRSFSSDRSPCFFSTPTYSFEPVPVAAPAGVLVSPSRRSVFSRRLGDSAFSPLSSPSDCDSTYASPLLVIPSRPIDREGEVEYESEPQTCTESISLALASSEEPKIPAGKESCPSVEDVSSPITPPASFSFQATSQEIGLVVPSLLAL</sequence>
<evidence type="ECO:0000256" key="1">
    <source>
        <dbReference type="SAM" id="MobiDB-lite"/>
    </source>
</evidence>
<keyword evidence="2" id="KW-1133">Transmembrane helix</keyword>
<gene>
    <name evidence="3" type="ORF">R1sor_018496</name>
</gene>
<accession>A0ABD3IG32</accession>
<proteinExistence type="predicted"/>